<reference evidence="4 5" key="1">
    <citation type="submission" date="2020-08" db="EMBL/GenBank/DDBJ databases">
        <title>Cohnella phylogeny.</title>
        <authorList>
            <person name="Dunlap C."/>
        </authorList>
    </citation>
    <scope>NUCLEOTIDE SEQUENCE [LARGE SCALE GENOMIC DNA]</scope>
    <source>
        <strain evidence="4 5">DSM 25241</strain>
    </source>
</reference>
<dbReference type="PROSITE" id="PS51186">
    <property type="entry name" value="GNAT"/>
    <property type="match status" value="1"/>
</dbReference>
<accession>A0A841T8S8</accession>
<dbReference type="SUPFAM" id="SSF55729">
    <property type="entry name" value="Acyl-CoA N-acyltransferases (Nat)"/>
    <property type="match status" value="1"/>
</dbReference>
<dbReference type="AlphaFoldDB" id="A0A841T8S8"/>
<gene>
    <name evidence="4" type="ORF">H7B67_30370</name>
</gene>
<dbReference type="Gene3D" id="3.40.630.30">
    <property type="match status" value="1"/>
</dbReference>
<feature type="domain" description="N-acetyltransferase" evidence="3">
    <location>
        <begin position="1"/>
        <end position="153"/>
    </location>
</feature>
<sequence length="154" mass="17345">MRIERLQLSDRNAAEELWSLQHSAYRIEAQLIGVTDLPPLHDTIDMLRGSSDVVFGARDESNELVGAVAVEEGEHENTISKLMVHPNAFRRGVGSRLLKHALAAYPEEKTWLLTAEIRNKPAIALYEKAGFRAIDTLKPREDITLLLMRLEESS</sequence>
<keyword evidence="1 4" id="KW-0808">Transferase</keyword>
<comment type="caution">
    <text evidence="4">The sequence shown here is derived from an EMBL/GenBank/DDBJ whole genome shotgun (WGS) entry which is preliminary data.</text>
</comment>
<dbReference type="Pfam" id="PF13508">
    <property type="entry name" value="Acetyltransf_7"/>
    <property type="match status" value="1"/>
</dbReference>
<proteinExistence type="predicted"/>
<evidence type="ECO:0000313" key="4">
    <source>
        <dbReference type="EMBL" id="MBB6638460.1"/>
    </source>
</evidence>
<evidence type="ECO:0000259" key="3">
    <source>
        <dbReference type="PROSITE" id="PS51186"/>
    </source>
</evidence>
<dbReference type="PANTHER" id="PTHR43800:SF1">
    <property type="entry name" value="PEPTIDYL-LYSINE N-ACETYLTRANSFERASE YJAB"/>
    <property type="match status" value="1"/>
</dbReference>
<dbReference type="CDD" id="cd04301">
    <property type="entry name" value="NAT_SF"/>
    <property type="match status" value="1"/>
</dbReference>
<evidence type="ECO:0000256" key="2">
    <source>
        <dbReference type="ARBA" id="ARBA00023315"/>
    </source>
</evidence>
<dbReference type="Proteomes" id="UP000535838">
    <property type="component" value="Unassembled WGS sequence"/>
</dbReference>
<keyword evidence="2" id="KW-0012">Acyltransferase</keyword>
<dbReference type="InterPro" id="IPR016181">
    <property type="entry name" value="Acyl_CoA_acyltransferase"/>
</dbReference>
<dbReference type="GO" id="GO:0016747">
    <property type="term" value="F:acyltransferase activity, transferring groups other than amino-acyl groups"/>
    <property type="evidence" value="ECO:0007669"/>
    <property type="project" value="InterPro"/>
</dbReference>
<dbReference type="RefSeq" id="WP_185123666.1">
    <property type="nucleotide sequence ID" value="NZ_JACJVQ010000033.1"/>
</dbReference>
<dbReference type="PANTHER" id="PTHR43800">
    <property type="entry name" value="PEPTIDYL-LYSINE N-ACETYLTRANSFERASE YJAB"/>
    <property type="match status" value="1"/>
</dbReference>
<keyword evidence="5" id="KW-1185">Reference proteome</keyword>
<dbReference type="InterPro" id="IPR000182">
    <property type="entry name" value="GNAT_dom"/>
</dbReference>
<name>A0A841T8S8_9BACL</name>
<evidence type="ECO:0000256" key="1">
    <source>
        <dbReference type="ARBA" id="ARBA00022679"/>
    </source>
</evidence>
<dbReference type="EMBL" id="JACJVQ010000033">
    <property type="protein sequence ID" value="MBB6638460.1"/>
    <property type="molecule type" value="Genomic_DNA"/>
</dbReference>
<organism evidence="4 5">
    <name type="scientific">Cohnella thailandensis</name>
    <dbReference type="NCBI Taxonomy" id="557557"/>
    <lineage>
        <taxon>Bacteria</taxon>
        <taxon>Bacillati</taxon>
        <taxon>Bacillota</taxon>
        <taxon>Bacilli</taxon>
        <taxon>Bacillales</taxon>
        <taxon>Paenibacillaceae</taxon>
        <taxon>Cohnella</taxon>
    </lineage>
</organism>
<evidence type="ECO:0000313" key="5">
    <source>
        <dbReference type="Proteomes" id="UP000535838"/>
    </source>
</evidence>
<protein>
    <submittedName>
        <fullName evidence="4">GNAT family N-acetyltransferase</fullName>
    </submittedName>
</protein>